<dbReference type="GO" id="GO:0005829">
    <property type="term" value="C:cytosol"/>
    <property type="evidence" value="ECO:0007669"/>
    <property type="project" value="TreeGrafter"/>
</dbReference>
<proteinExistence type="inferred from homology"/>
<dbReference type="InterPro" id="IPR000238">
    <property type="entry name" value="RbfA"/>
</dbReference>
<dbReference type="Gene3D" id="3.30.300.20">
    <property type="match status" value="1"/>
</dbReference>
<organism evidence="3 4">
    <name type="scientific">Prevotella denticola</name>
    <dbReference type="NCBI Taxonomy" id="28129"/>
    <lineage>
        <taxon>Bacteria</taxon>
        <taxon>Pseudomonadati</taxon>
        <taxon>Bacteroidota</taxon>
        <taxon>Bacteroidia</taxon>
        <taxon>Bacteroidales</taxon>
        <taxon>Prevotellaceae</taxon>
        <taxon>Prevotella</taxon>
    </lineage>
</organism>
<dbReference type="InterPro" id="IPR015946">
    <property type="entry name" value="KH_dom-like_a/b"/>
</dbReference>
<dbReference type="RefSeq" id="WP_004354391.1">
    <property type="nucleotide sequence ID" value="NZ_CAJPOG010000144.1"/>
</dbReference>
<dbReference type="Pfam" id="PF02033">
    <property type="entry name" value="RBFA"/>
    <property type="match status" value="1"/>
</dbReference>
<dbReference type="InterPro" id="IPR023799">
    <property type="entry name" value="RbfA_dom_sf"/>
</dbReference>
<dbReference type="NCBIfam" id="TIGR00082">
    <property type="entry name" value="rbfA"/>
    <property type="match status" value="1"/>
</dbReference>
<name>A0A379E1B6_9BACT</name>
<keyword evidence="2" id="KW-0963">Cytoplasm</keyword>
<reference evidence="3 4" key="1">
    <citation type="submission" date="2018-06" db="EMBL/GenBank/DDBJ databases">
        <authorList>
            <consortium name="Pathogen Informatics"/>
            <person name="Doyle S."/>
        </authorList>
    </citation>
    <scope>NUCLEOTIDE SEQUENCE [LARGE SCALE GENOMIC DNA]</scope>
    <source>
        <strain evidence="3 4">NCTC13067</strain>
    </source>
</reference>
<dbReference type="SUPFAM" id="SSF89919">
    <property type="entry name" value="Ribosome-binding factor A, RbfA"/>
    <property type="match status" value="1"/>
</dbReference>
<dbReference type="AlphaFoldDB" id="A0A379E1B6"/>
<evidence type="ECO:0000256" key="2">
    <source>
        <dbReference type="HAMAP-Rule" id="MF_00003"/>
    </source>
</evidence>
<comment type="function">
    <text evidence="2">One of several proteins that assist in the late maturation steps of the functional core of the 30S ribosomal subunit. Associates with free 30S ribosomal subunits (but not with 30S subunits that are part of 70S ribosomes or polysomes). Required for efficient processing of 16S rRNA. May interact with the 5'-terminal helix region of 16S rRNA.</text>
</comment>
<dbReference type="EMBL" id="UGTM01000001">
    <property type="protein sequence ID" value="SUB86445.1"/>
    <property type="molecule type" value="Genomic_DNA"/>
</dbReference>
<comment type="subunit">
    <text evidence="2">Monomer. Binds 30S ribosomal subunits, but not 50S ribosomal subunits or 70S ribosomes.</text>
</comment>
<sequence length="111" mass="13033">MQETRQNRIARLLQKELASIFQTQTRMMHGVLVSVTRVKISPDLSVCTAYLSIFPSEKGEELLKNINANEKTIRYELGQRVHNQLRIIPELRFFIDDSLDYLDRIDELLKK</sequence>
<dbReference type="HAMAP" id="MF_00003">
    <property type="entry name" value="RbfA"/>
    <property type="match status" value="1"/>
</dbReference>
<dbReference type="GO" id="GO:0030490">
    <property type="term" value="P:maturation of SSU-rRNA"/>
    <property type="evidence" value="ECO:0007669"/>
    <property type="project" value="UniProtKB-UniRule"/>
</dbReference>
<dbReference type="OMA" id="HQLRRMP"/>
<comment type="similarity">
    <text evidence="2">Belongs to the RbfA family.</text>
</comment>
<evidence type="ECO:0000313" key="3">
    <source>
        <dbReference type="EMBL" id="SUB86445.1"/>
    </source>
</evidence>
<dbReference type="Proteomes" id="UP000255469">
    <property type="component" value="Unassembled WGS sequence"/>
</dbReference>
<evidence type="ECO:0000256" key="1">
    <source>
        <dbReference type="ARBA" id="ARBA00022517"/>
    </source>
</evidence>
<dbReference type="PANTHER" id="PTHR33515">
    <property type="entry name" value="RIBOSOME-BINDING FACTOR A, CHLOROPLASTIC-RELATED"/>
    <property type="match status" value="1"/>
</dbReference>
<dbReference type="GO" id="GO:0043024">
    <property type="term" value="F:ribosomal small subunit binding"/>
    <property type="evidence" value="ECO:0007669"/>
    <property type="project" value="TreeGrafter"/>
</dbReference>
<accession>A0A379E1B6</accession>
<keyword evidence="1 2" id="KW-0690">Ribosome biogenesis</keyword>
<evidence type="ECO:0000313" key="4">
    <source>
        <dbReference type="Proteomes" id="UP000255469"/>
    </source>
</evidence>
<protein>
    <recommendedName>
        <fullName evidence="2">Ribosome-binding factor A</fullName>
    </recommendedName>
</protein>
<dbReference type="PANTHER" id="PTHR33515:SF1">
    <property type="entry name" value="RIBOSOME-BINDING FACTOR A, CHLOROPLASTIC-RELATED"/>
    <property type="match status" value="1"/>
</dbReference>
<comment type="subcellular location">
    <subcellularLocation>
        <location evidence="2">Cytoplasm</location>
    </subcellularLocation>
</comment>
<gene>
    <name evidence="3" type="primary">rbfA_2</name>
    <name evidence="2" type="synonym">rbfA</name>
    <name evidence="3" type="ORF">NCTC13067_00081</name>
</gene>